<keyword evidence="3" id="KW-1185">Reference proteome</keyword>
<dbReference type="InterPro" id="IPR009225">
    <property type="entry name" value="Phage_head_completion_GpL"/>
</dbReference>
<gene>
    <name evidence="2" type="ORF">GCM10009038_34700</name>
</gene>
<sequence>MSLVAHGGSESQNRPAPPVPNNGFWPDIEPGDFRDRHRIETTITEGRIVQALGVAVRDINRQLAGFQVSQQDAGIHAADAVQGERWQMPGDTTALYRQAVYASAHASLLEAYRDYSATRSGEEIGEAKDEAADDYRRNSRWAVAEILGETHTTVELI</sequence>
<proteinExistence type="predicted"/>
<evidence type="ECO:0000313" key="2">
    <source>
        <dbReference type="EMBL" id="GHB32834.1"/>
    </source>
</evidence>
<dbReference type="Proteomes" id="UP000646745">
    <property type="component" value="Unassembled WGS sequence"/>
</dbReference>
<dbReference type="EMBL" id="BMZI01000008">
    <property type="protein sequence ID" value="GHB32834.1"/>
    <property type="molecule type" value="Genomic_DNA"/>
</dbReference>
<evidence type="ECO:0000313" key="3">
    <source>
        <dbReference type="Proteomes" id="UP000646745"/>
    </source>
</evidence>
<dbReference type="Pfam" id="PF05926">
    <property type="entry name" value="Phage_GPL"/>
    <property type="match status" value="1"/>
</dbReference>
<reference evidence="3" key="1">
    <citation type="journal article" date="2019" name="Int. J. Syst. Evol. Microbiol.">
        <title>The Global Catalogue of Microorganisms (GCM) 10K type strain sequencing project: providing services to taxonomists for standard genome sequencing and annotation.</title>
        <authorList>
            <consortium name="The Broad Institute Genomics Platform"/>
            <consortium name="The Broad Institute Genome Sequencing Center for Infectious Disease"/>
            <person name="Wu L."/>
            <person name="Ma J."/>
        </authorList>
    </citation>
    <scope>NUCLEOTIDE SEQUENCE [LARGE SCALE GENOMIC DNA]</scope>
    <source>
        <strain evidence="3">KCTC 32998</strain>
    </source>
</reference>
<evidence type="ECO:0000256" key="1">
    <source>
        <dbReference type="SAM" id="MobiDB-lite"/>
    </source>
</evidence>
<comment type="caution">
    <text evidence="2">The sequence shown here is derived from an EMBL/GenBank/DDBJ whole genome shotgun (WGS) entry which is preliminary data.</text>
</comment>
<protein>
    <submittedName>
        <fullName evidence="2">Head completion/stabilization protein</fullName>
    </submittedName>
</protein>
<organism evidence="2 3">
    <name type="scientific">Salinicola rhizosphaerae</name>
    <dbReference type="NCBI Taxonomy" id="1443141"/>
    <lineage>
        <taxon>Bacteria</taxon>
        <taxon>Pseudomonadati</taxon>
        <taxon>Pseudomonadota</taxon>
        <taxon>Gammaproteobacteria</taxon>
        <taxon>Oceanospirillales</taxon>
        <taxon>Halomonadaceae</taxon>
        <taxon>Salinicola</taxon>
    </lineage>
</organism>
<accession>A0ABQ3EBS5</accession>
<name>A0ABQ3EBS5_9GAMM</name>
<feature type="region of interest" description="Disordered" evidence="1">
    <location>
        <begin position="1"/>
        <end position="25"/>
    </location>
</feature>
<dbReference type="RefSeq" id="WP_189445988.1">
    <property type="nucleotide sequence ID" value="NZ_BMZI01000008.1"/>
</dbReference>